<dbReference type="OrthoDB" id="3212475at2"/>
<evidence type="ECO:0000313" key="3">
    <source>
        <dbReference type="EMBL" id="ADJ45594.1"/>
    </source>
</evidence>
<dbReference type="InterPro" id="IPR036291">
    <property type="entry name" value="NAD(P)-bd_dom_sf"/>
</dbReference>
<dbReference type="InterPro" id="IPR020904">
    <property type="entry name" value="Sc_DH/Rdtase_CS"/>
</dbReference>
<name>A0A0H3D7S1_AMYMU</name>
<proteinExistence type="inferred from homology"/>
<dbReference type="PANTHER" id="PTHR42879">
    <property type="entry name" value="3-OXOACYL-(ACYL-CARRIER-PROTEIN) REDUCTASE"/>
    <property type="match status" value="1"/>
</dbReference>
<dbReference type="Gene3D" id="3.40.50.720">
    <property type="entry name" value="NAD(P)-binding Rossmann-like Domain"/>
    <property type="match status" value="1"/>
</dbReference>
<keyword evidence="2" id="KW-0560">Oxidoreductase</keyword>
<dbReference type="KEGG" id="amd:AMED_3815"/>
<dbReference type="PANTHER" id="PTHR42879:SF2">
    <property type="entry name" value="3-OXOACYL-[ACYL-CARRIER-PROTEIN] REDUCTASE FABG"/>
    <property type="match status" value="1"/>
</dbReference>
<evidence type="ECO:0000256" key="1">
    <source>
        <dbReference type="ARBA" id="ARBA00006484"/>
    </source>
</evidence>
<dbReference type="InterPro" id="IPR050259">
    <property type="entry name" value="SDR"/>
</dbReference>
<dbReference type="PATRIC" id="fig|749927.5.peg.3945"/>
<evidence type="ECO:0000256" key="2">
    <source>
        <dbReference type="ARBA" id="ARBA00023002"/>
    </source>
</evidence>
<accession>A0A0H3D7S1</accession>
<dbReference type="GO" id="GO:0032787">
    <property type="term" value="P:monocarboxylic acid metabolic process"/>
    <property type="evidence" value="ECO:0007669"/>
    <property type="project" value="UniProtKB-ARBA"/>
</dbReference>
<dbReference type="InterPro" id="IPR002347">
    <property type="entry name" value="SDR_fam"/>
</dbReference>
<dbReference type="RefSeq" id="WP_013225666.1">
    <property type="nucleotide sequence ID" value="NC_014318.1"/>
</dbReference>
<dbReference type="Proteomes" id="UP000000328">
    <property type="component" value="Chromosome"/>
</dbReference>
<dbReference type="PROSITE" id="PS00061">
    <property type="entry name" value="ADH_SHORT"/>
    <property type="match status" value="1"/>
</dbReference>
<dbReference type="GeneID" id="92871556"/>
<dbReference type="HOGENOM" id="CLU_010194_1_2_11"/>
<dbReference type="PRINTS" id="PR00080">
    <property type="entry name" value="SDRFAMILY"/>
</dbReference>
<gene>
    <name evidence="3" type="primary">fabG</name>
    <name evidence="3" type="ordered locus">AMED_3815</name>
</gene>
<dbReference type="Pfam" id="PF13561">
    <property type="entry name" value="adh_short_C2"/>
    <property type="match status" value="1"/>
</dbReference>
<sequence>MGRFDGRVAVVTGAGSGIGRASAVRLGADGAHVVVNDLSAEGAGETLAEVAAAGGTGEVAVGDVLGEGYLDELFDKVVAAHGQVDIVHNNVGFGRRCALVDVTDEAWARGIDGNLGATFRGVRAALRVMAPRGRGAVINTSSLAGLAKVPGVTPYYGVAKAGVVQLTREAAVEAGAFGVRVNAVVPGSVRTPSLEAFFGTDFDAYVEQLPLRRMVEPGDIANLVAFLASDDAAAITGVAIPVDCGQSAVLYQPSVG</sequence>
<dbReference type="FunFam" id="3.40.50.720:FF:000084">
    <property type="entry name" value="Short-chain dehydrogenase reductase"/>
    <property type="match status" value="1"/>
</dbReference>
<dbReference type="CDD" id="cd05233">
    <property type="entry name" value="SDR_c"/>
    <property type="match status" value="1"/>
</dbReference>
<dbReference type="eggNOG" id="COG1028">
    <property type="taxonomic scope" value="Bacteria"/>
</dbReference>
<reference evidence="3 4" key="1">
    <citation type="journal article" date="2010" name="Cell Res.">
        <title>Complete genome sequence of the rifamycin SV-producing Amycolatopsis mediterranei U32 revealed its genetic characteristics in phylogeny and metabolism.</title>
        <authorList>
            <person name="Zhao W."/>
            <person name="Zhong Y."/>
            <person name="Yuan H."/>
            <person name="Wang J."/>
            <person name="Zheng H."/>
            <person name="Wang Y."/>
            <person name="Cen X."/>
            <person name="Xu F."/>
            <person name="Bai J."/>
            <person name="Han X."/>
            <person name="Lu G."/>
            <person name="Zhu Y."/>
            <person name="Shao Z."/>
            <person name="Yan H."/>
            <person name="Li C."/>
            <person name="Peng N."/>
            <person name="Zhang Z."/>
            <person name="Zhang Y."/>
            <person name="Lin W."/>
            <person name="Fan Y."/>
            <person name="Qin Z."/>
            <person name="Hu Y."/>
            <person name="Zhu B."/>
            <person name="Wang S."/>
            <person name="Ding X."/>
            <person name="Zhao G.P."/>
        </authorList>
    </citation>
    <scope>NUCLEOTIDE SEQUENCE [LARGE SCALE GENOMIC DNA]</scope>
    <source>
        <strain evidence="4">U-32</strain>
    </source>
</reference>
<evidence type="ECO:0000313" key="4">
    <source>
        <dbReference type="Proteomes" id="UP000000328"/>
    </source>
</evidence>
<organism evidence="3 4">
    <name type="scientific">Amycolatopsis mediterranei (strain U-32)</name>
    <dbReference type="NCBI Taxonomy" id="749927"/>
    <lineage>
        <taxon>Bacteria</taxon>
        <taxon>Bacillati</taxon>
        <taxon>Actinomycetota</taxon>
        <taxon>Actinomycetes</taxon>
        <taxon>Pseudonocardiales</taxon>
        <taxon>Pseudonocardiaceae</taxon>
        <taxon>Amycolatopsis</taxon>
    </lineage>
</organism>
<comment type="similarity">
    <text evidence="1">Belongs to the short-chain dehydrogenases/reductases (SDR) family.</text>
</comment>
<dbReference type="EMBL" id="CP002000">
    <property type="protein sequence ID" value="ADJ45594.1"/>
    <property type="molecule type" value="Genomic_DNA"/>
</dbReference>
<dbReference type="GO" id="GO:0016491">
    <property type="term" value="F:oxidoreductase activity"/>
    <property type="evidence" value="ECO:0007669"/>
    <property type="project" value="UniProtKB-KW"/>
</dbReference>
<dbReference type="AlphaFoldDB" id="A0A0H3D7S1"/>
<dbReference type="PRINTS" id="PR00081">
    <property type="entry name" value="GDHRDH"/>
</dbReference>
<dbReference type="SUPFAM" id="SSF51735">
    <property type="entry name" value="NAD(P)-binding Rossmann-fold domains"/>
    <property type="match status" value="1"/>
</dbReference>
<protein>
    <submittedName>
        <fullName evidence="3">3-oxoacyl-[acyl-carrier-protein] reductase</fullName>
    </submittedName>
</protein>